<dbReference type="SUPFAM" id="SSF53474">
    <property type="entry name" value="alpha/beta-Hydrolases"/>
    <property type="match status" value="1"/>
</dbReference>
<accession>A0ABM7I8E5</accession>
<evidence type="ECO:0008006" key="5">
    <source>
        <dbReference type="Google" id="ProtNLM"/>
    </source>
</evidence>
<keyword evidence="4" id="KW-1185">Reference proteome</keyword>
<evidence type="ECO:0000313" key="3">
    <source>
        <dbReference type="EMBL" id="BBX82854.1"/>
    </source>
</evidence>
<keyword evidence="2" id="KW-0732">Signal</keyword>
<dbReference type="InterPro" id="IPR005152">
    <property type="entry name" value="Lipase_secreted"/>
</dbReference>
<evidence type="ECO:0000256" key="1">
    <source>
        <dbReference type="SAM" id="MobiDB-lite"/>
    </source>
</evidence>
<organism evidence="3 4">
    <name type="scientific">Mycolicibacterium aubagnense</name>
    <dbReference type="NCBI Taxonomy" id="319707"/>
    <lineage>
        <taxon>Bacteria</taxon>
        <taxon>Bacillati</taxon>
        <taxon>Actinomycetota</taxon>
        <taxon>Actinomycetes</taxon>
        <taxon>Mycobacteriales</taxon>
        <taxon>Mycobacteriaceae</taxon>
        <taxon>Mycolicibacterium</taxon>
    </lineage>
</organism>
<feature type="region of interest" description="Disordered" evidence="1">
    <location>
        <begin position="386"/>
        <end position="460"/>
    </location>
</feature>
<feature type="compositionally biased region" description="Basic and acidic residues" evidence="1">
    <location>
        <begin position="408"/>
        <end position="419"/>
    </location>
</feature>
<evidence type="ECO:0000256" key="2">
    <source>
        <dbReference type="SAM" id="SignalP"/>
    </source>
</evidence>
<feature type="compositionally biased region" description="Pro residues" evidence="1">
    <location>
        <begin position="445"/>
        <end position="454"/>
    </location>
</feature>
<evidence type="ECO:0000313" key="4">
    <source>
        <dbReference type="Proteomes" id="UP000465609"/>
    </source>
</evidence>
<dbReference type="EMBL" id="AP022577">
    <property type="protein sequence ID" value="BBX82854.1"/>
    <property type="molecule type" value="Genomic_DNA"/>
</dbReference>
<feature type="region of interest" description="Disordered" evidence="1">
    <location>
        <begin position="24"/>
        <end position="43"/>
    </location>
</feature>
<feature type="chain" id="PRO_5046101287" description="Lipase" evidence="2">
    <location>
        <begin position="22"/>
        <end position="460"/>
    </location>
</feature>
<feature type="compositionally biased region" description="Low complexity" evidence="1">
    <location>
        <begin position="386"/>
        <end position="407"/>
    </location>
</feature>
<proteinExistence type="predicted"/>
<feature type="signal peptide" evidence="2">
    <location>
        <begin position="1"/>
        <end position="21"/>
    </location>
</feature>
<sequence length="460" mass="46696">MTAGTALRAAAAALAAVVSIAGCSGDRSDRSTQRSGQVLPGDYSGAGPGTLVAAQPLTTVDPELAGLTAISARITYVSTSGINDSHPKVTGSVFLPKGKPPDGGWRIIALANPGSGIQSDCAPSSSPGLLGLLPTVRLMVGAGYLVAITDYQGIGLDETYHPYLDSTTEGFNLIDLARATRKLVSAASTNWIAVGTGQGGQAAWAAAELATDYGGGLRPQGAVALAPTAALEWLADASAAGSLNRDQQLMLQQYLAVMPQAYPGFPIEDYRRGAARDHWATLSACRGPAVADRTGVLDSLGPHDLGPTTPAATDALRGYLRKATLPQAPAAAPMLITPGPPDGLVPPDQTAAAVERACAMGDVIDYVQPDEADALGWITDRFNGTPAPNNCAGATPPTPTPTSSASAKSDDSEARHSSPDTEDVTSPAVPPAPDTEQPASHHEPPPPPPPPPAADPGDAG</sequence>
<dbReference type="RefSeq" id="WP_138230886.1">
    <property type="nucleotide sequence ID" value="NZ_AP022577.1"/>
</dbReference>
<protein>
    <recommendedName>
        <fullName evidence="5">Lipase</fullName>
    </recommendedName>
</protein>
<dbReference type="InterPro" id="IPR029058">
    <property type="entry name" value="AB_hydrolase_fold"/>
</dbReference>
<dbReference type="PANTHER" id="PTHR34853">
    <property type="match status" value="1"/>
</dbReference>
<reference evidence="3 4" key="1">
    <citation type="journal article" date="2019" name="Emerg. Microbes Infect.">
        <title>Comprehensive subspecies identification of 175 nontuberculous mycobacteria species based on 7547 genomic profiles.</title>
        <authorList>
            <person name="Matsumoto Y."/>
            <person name="Kinjo T."/>
            <person name="Motooka D."/>
            <person name="Nabeya D."/>
            <person name="Jung N."/>
            <person name="Uechi K."/>
            <person name="Horii T."/>
            <person name="Iida T."/>
            <person name="Fujita J."/>
            <person name="Nakamura S."/>
        </authorList>
    </citation>
    <scope>NUCLEOTIDE SEQUENCE [LARGE SCALE GENOMIC DNA]</scope>
    <source>
        <strain evidence="3 4">JCM 15296</strain>
    </source>
</reference>
<dbReference type="Gene3D" id="3.40.50.1820">
    <property type="entry name" value="alpha/beta hydrolase"/>
    <property type="match status" value="2"/>
</dbReference>
<dbReference type="PANTHER" id="PTHR34853:SF1">
    <property type="entry name" value="LIPASE 5"/>
    <property type="match status" value="1"/>
</dbReference>
<dbReference type="Proteomes" id="UP000465609">
    <property type="component" value="Chromosome"/>
</dbReference>
<name>A0ABM7I8E5_9MYCO</name>
<gene>
    <name evidence="3" type="ORF">MAUB_07270</name>
</gene>
<dbReference type="PIRSF" id="PIRSF029171">
    <property type="entry name" value="Esterase_LipA"/>
    <property type="match status" value="1"/>
</dbReference>